<dbReference type="PANTHER" id="PTHR45138:SF9">
    <property type="entry name" value="DIGUANYLATE CYCLASE DGCM-RELATED"/>
    <property type="match status" value="1"/>
</dbReference>
<dbReference type="SMART" id="SM00267">
    <property type="entry name" value="GGDEF"/>
    <property type="match status" value="1"/>
</dbReference>
<dbReference type="Pfam" id="PF00990">
    <property type="entry name" value="GGDEF"/>
    <property type="match status" value="1"/>
</dbReference>
<feature type="domain" description="GGDEF" evidence="3">
    <location>
        <begin position="84"/>
        <end position="219"/>
    </location>
</feature>
<keyword evidence="4" id="KW-0808">Transferase</keyword>
<proteinExistence type="predicted"/>
<dbReference type="RefSeq" id="WP_313869016.1">
    <property type="nucleotide sequence ID" value="NZ_CP132507.1"/>
</dbReference>
<dbReference type="NCBIfam" id="TIGR00254">
    <property type="entry name" value="GGDEF"/>
    <property type="match status" value="1"/>
</dbReference>
<keyword evidence="5" id="KW-1185">Reference proteome</keyword>
<dbReference type="InterPro" id="IPR043128">
    <property type="entry name" value="Rev_trsase/Diguanyl_cyclase"/>
</dbReference>
<dbReference type="SUPFAM" id="SSF55073">
    <property type="entry name" value="Nucleotide cyclase"/>
    <property type="match status" value="1"/>
</dbReference>
<accession>A0ABZ0B381</accession>
<dbReference type="CDD" id="cd01949">
    <property type="entry name" value="GGDEF"/>
    <property type="match status" value="1"/>
</dbReference>
<evidence type="ECO:0000256" key="2">
    <source>
        <dbReference type="ARBA" id="ARBA00034247"/>
    </source>
</evidence>
<dbReference type="PROSITE" id="PS50887">
    <property type="entry name" value="GGDEF"/>
    <property type="match status" value="1"/>
</dbReference>
<organism evidence="4 5">
    <name type="scientific">Rhodoferax mekongensis</name>
    <dbReference type="NCBI Taxonomy" id="3068341"/>
    <lineage>
        <taxon>Bacteria</taxon>
        <taxon>Pseudomonadati</taxon>
        <taxon>Pseudomonadota</taxon>
        <taxon>Betaproteobacteria</taxon>
        <taxon>Burkholderiales</taxon>
        <taxon>Comamonadaceae</taxon>
        <taxon>Rhodoferax</taxon>
    </lineage>
</organism>
<dbReference type="EMBL" id="CP132507">
    <property type="protein sequence ID" value="WNO06308.1"/>
    <property type="molecule type" value="Genomic_DNA"/>
</dbReference>
<dbReference type="InterPro" id="IPR050469">
    <property type="entry name" value="Diguanylate_Cyclase"/>
</dbReference>
<evidence type="ECO:0000313" key="5">
    <source>
        <dbReference type="Proteomes" id="UP001302257"/>
    </source>
</evidence>
<comment type="catalytic activity">
    <reaction evidence="2">
        <text>2 GTP = 3',3'-c-di-GMP + 2 diphosphate</text>
        <dbReference type="Rhea" id="RHEA:24898"/>
        <dbReference type="ChEBI" id="CHEBI:33019"/>
        <dbReference type="ChEBI" id="CHEBI:37565"/>
        <dbReference type="ChEBI" id="CHEBI:58805"/>
        <dbReference type="EC" id="2.7.7.65"/>
    </reaction>
</comment>
<evidence type="ECO:0000313" key="4">
    <source>
        <dbReference type="EMBL" id="WNO06308.1"/>
    </source>
</evidence>
<dbReference type="Proteomes" id="UP001302257">
    <property type="component" value="Chromosome"/>
</dbReference>
<dbReference type="PANTHER" id="PTHR45138">
    <property type="entry name" value="REGULATORY COMPONENTS OF SENSORY TRANSDUCTION SYSTEM"/>
    <property type="match status" value="1"/>
</dbReference>
<reference evidence="4 5" key="1">
    <citation type="submission" date="2023-08" db="EMBL/GenBank/DDBJ databases">
        <title>Rhodoferax potami sp. nov. and Rhodoferax mekongensis sp. nov., isolated from the Mekong River in Thailand.</title>
        <authorList>
            <person name="Kitikhun S."/>
            <person name="Charoenyingcharoen P."/>
            <person name="Siriarchawattana P."/>
            <person name="Likhitrattanapisal S."/>
            <person name="Nilsakha T."/>
            <person name="Chanpet A."/>
            <person name="Rattanawaree P."/>
            <person name="Ingsriswang S."/>
        </authorList>
    </citation>
    <scope>NUCLEOTIDE SEQUENCE [LARGE SCALE GENOMIC DNA]</scope>
    <source>
        <strain evidence="4 5">TBRC 17307</strain>
    </source>
</reference>
<gene>
    <name evidence="4" type="ORF">RAN89_07745</name>
</gene>
<evidence type="ECO:0000259" key="3">
    <source>
        <dbReference type="PROSITE" id="PS50887"/>
    </source>
</evidence>
<dbReference type="GO" id="GO:0052621">
    <property type="term" value="F:diguanylate cyclase activity"/>
    <property type="evidence" value="ECO:0007669"/>
    <property type="project" value="UniProtKB-EC"/>
</dbReference>
<keyword evidence="4" id="KW-0548">Nucleotidyltransferase</keyword>
<sequence>MAKPFPPSLVDLQRLRLDDARALLEHDATVSLPSPEESPTAYLQAVIDGLCELSLKDPLTGLANRRHFRGVLERSIDVVARSGEPALLLMLDIDHFKKVNDTYGHQAGDQVLQAIGKALTGCVRPMDTVARFGGEEFSVMLPSCHTGFGTAVAERIRAHIEAMSIPIAPGLSIKVTVSIGGAFAPEWVRSTATLWTERADMQLYRAKSEGRNCVFLDQQQEIYVSAEEKNLLFGHLSLGDPAWIESVSSDAQGSHATGAMQRVF</sequence>
<dbReference type="InterPro" id="IPR000160">
    <property type="entry name" value="GGDEF_dom"/>
</dbReference>
<dbReference type="EC" id="2.7.7.65" evidence="1"/>
<name>A0ABZ0B381_9BURK</name>
<protein>
    <recommendedName>
        <fullName evidence="1">diguanylate cyclase</fullName>
        <ecNumber evidence="1">2.7.7.65</ecNumber>
    </recommendedName>
</protein>
<dbReference type="Gene3D" id="3.30.70.270">
    <property type="match status" value="1"/>
</dbReference>
<dbReference type="InterPro" id="IPR029787">
    <property type="entry name" value="Nucleotide_cyclase"/>
</dbReference>
<evidence type="ECO:0000256" key="1">
    <source>
        <dbReference type="ARBA" id="ARBA00012528"/>
    </source>
</evidence>